<dbReference type="InterPro" id="IPR009057">
    <property type="entry name" value="Homeodomain-like_sf"/>
</dbReference>
<dbReference type="Pfam" id="PF13592">
    <property type="entry name" value="HTH_33"/>
    <property type="match status" value="1"/>
</dbReference>
<evidence type="ECO:0000313" key="3">
    <source>
        <dbReference type="EMBL" id="KAA5608529.1"/>
    </source>
</evidence>
<dbReference type="NCBIfam" id="NF033545">
    <property type="entry name" value="transpos_IS630"/>
    <property type="match status" value="1"/>
</dbReference>
<dbReference type="AlphaFoldDB" id="A0A5M6IKY5"/>
<protein>
    <submittedName>
        <fullName evidence="3">IS630 family transposase</fullName>
    </submittedName>
</protein>
<comment type="caution">
    <text evidence="3">The sequence shown here is derived from an EMBL/GenBank/DDBJ whole genome shotgun (WGS) entry which is preliminary data.</text>
</comment>
<dbReference type="GO" id="GO:0003676">
    <property type="term" value="F:nucleic acid binding"/>
    <property type="evidence" value="ECO:0007669"/>
    <property type="project" value="InterPro"/>
</dbReference>
<dbReference type="InterPro" id="IPR047655">
    <property type="entry name" value="Transpos_IS630-like"/>
</dbReference>
<evidence type="ECO:0000259" key="1">
    <source>
        <dbReference type="Pfam" id="PF13358"/>
    </source>
</evidence>
<dbReference type="Pfam" id="PF13551">
    <property type="entry name" value="HTH_29"/>
    <property type="match status" value="1"/>
</dbReference>
<organism evidence="3 4">
    <name type="scientific">Rhodovastum atsumiense</name>
    <dbReference type="NCBI Taxonomy" id="504468"/>
    <lineage>
        <taxon>Bacteria</taxon>
        <taxon>Pseudomonadati</taxon>
        <taxon>Pseudomonadota</taxon>
        <taxon>Alphaproteobacteria</taxon>
        <taxon>Acetobacterales</taxon>
        <taxon>Acetobacteraceae</taxon>
        <taxon>Rhodovastum</taxon>
    </lineage>
</organism>
<dbReference type="Gene3D" id="3.30.420.10">
    <property type="entry name" value="Ribonuclease H-like superfamily/Ribonuclease H"/>
    <property type="match status" value="1"/>
</dbReference>
<dbReference type="SUPFAM" id="SSF46689">
    <property type="entry name" value="Homeodomain-like"/>
    <property type="match status" value="1"/>
</dbReference>
<proteinExistence type="predicted"/>
<accession>A0A5M6IKY5</accession>
<dbReference type="InterPro" id="IPR025959">
    <property type="entry name" value="Winged_HTH_dom"/>
</dbReference>
<name>A0A5M6IKY5_9PROT</name>
<gene>
    <name evidence="3" type="ORF">F1189_28755</name>
</gene>
<dbReference type="RefSeq" id="WP_150045318.1">
    <property type="nucleotide sequence ID" value="NZ_OW485601.1"/>
</dbReference>
<feature type="domain" description="Tc1-like transposase DDE" evidence="1">
    <location>
        <begin position="186"/>
        <end position="318"/>
    </location>
</feature>
<dbReference type="Pfam" id="PF13358">
    <property type="entry name" value="DDE_3"/>
    <property type="match status" value="1"/>
</dbReference>
<dbReference type="EMBL" id="VWPK01000079">
    <property type="protein sequence ID" value="KAA5608529.1"/>
    <property type="molecule type" value="Genomic_DNA"/>
</dbReference>
<dbReference type="InterPro" id="IPR038717">
    <property type="entry name" value="Tc1-like_DDE_dom"/>
</dbReference>
<evidence type="ECO:0000259" key="2">
    <source>
        <dbReference type="Pfam" id="PF13592"/>
    </source>
</evidence>
<evidence type="ECO:0000313" key="4">
    <source>
        <dbReference type="Proteomes" id="UP000325255"/>
    </source>
</evidence>
<dbReference type="OrthoDB" id="2375382at2"/>
<feature type="domain" description="Winged helix-turn helix" evidence="2">
    <location>
        <begin position="109"/>
        <end position="166"/>
    </location>
</feature>
<sequence length="356" mass="39521">MGRAVTITRREFDAADLRREASRTRDGRVSCRLLALAMVLEGASRAEAAAAGGMDRQTLRDWVHRYNAEGIAGLADQPREGRPPVLTAEQMQELKALVVAGPDPERDGVVRWRCVDLRQQIATRYDVDIHERTVSKLLHRLDLVPLKPRPCHPKKDADAQEAFQKNFADLVTAALPPGATDKPIEIWFQDEARVGQQGTLTYVWAPRGSRPGAVRDNRHDSAYLFGAICPERAVGAAIIMPAVNSEAMAEHLIEISRQVAPGAHAVLVCDGAGWHQPSQRLPVPDNISLLRLPAYAPELNPMENVWEYLRANKLSLRVWNSYNAILVACLDAWNFLMATPDTIKSITQRAWASVKI</sequence>
<reference evidence="3 4" key="1">
    <citation type="submission" date="2019-09" db="EMBL/GenBank/DDBJ databases">
        <title>Genome sequence of Rhodovastum atsumiense, a diverse member of the Acetobacteraceae family of non-sulfur purple photosynthetic bacteria.</title>
        <authorList>
            <person name="Meyer T."/>
            <person name="Kyndt J."/>
        </authorList>
    </citation>
    <scope>NUCLEOTIDE SEQUENCE [LARGE SCALE GENOMIC DNA]</scope>
    <source>
        <strain evidence="3 4">DSM 21279</strain>
    </source>
</reference>
<keyword evidence="4" id="KW-1185">Reference proteome</keyword>
<dbReference type="Proteomes" id="UP000325255">
    <property type="component" value="Unassembled WGS sequence"/>
</dbReference>
<dbReference type="InterPro" id="IPR036397">
    <property type="entry name" value="RNaseH_sf"/>
</dbReference>